<name>A0AAV5M0I1_9ROSI</name>
<evidence type="ECO:0000313" key="3">
    <source>
        <dbReference type="Proteomes" id="UP001054252"/>
    </source>
</evidence>
<dbReference type="PANTHER" id="PTHR37199:SF2">
    <property type="entry name" value="MEMBRANE LIPOPROTEIN"/>
    <property type="match status" value="1"/>
</dbReference>
<sequence length="80" mass="7943">MVWELREATAAEDGGGISGMISGVYLVIWAALLSLCIISAMIFSCEQGMSKNDRTGDSNLYGGGCAAGCGGAECGAGCGG</sequence>
<dbReference type="Proteomes" id="UP001054252">
    <property type="component" value="Unassembled WGS sequence"/>
</dbReference>
<keyword evidence="1" id="KW-0472">Membrane</keyword>
<evidence type="ECO:0000256" key="1">
    <source>
        <dbReference type="SAM" id="Phobius"/>
    </source>
</evidence>
<gene>
    <name evidence="2" type="ORF">SLEP1_g50592</name>
</gene>
<reference evidence="2 3" key="1">
    <citation type="journal article" date="2021" name="Commun. Biol.">
        <title>The genome of Shorea leprosula (Dipterocarpaceae) highlights the ecological relevance of drought in aseasonal tropical rainforests.</title>
        <authorList>
            <person name="Ng K.K.S."/>
            <person name="Kobayashi M.J."/>
            <person name="Fawcett J.A."/>
            <person name="Hatakeyama M."/>
            <person name="Paape T."/>
            <person name="Ng C.H."/>
            <person name="Ang C.C."/>
            <person name="Tnah L.H."/>
            <person name="Lee C.T."/>
            <person name="Nishiyama T."/>
            <person name="Sese J."/>
            <person name="O'Brien M.J."/>
            <person name="Copetti D."/>
            <person name="Mohd Noor M.I."/>
            <person name="Ong R.C."/>
            <person name="Putra M."/>
            <person name="Sireger I.Z."/>
            <person name="Indrioko S."/>
            <person name="Kosugi Y."/>
            <person name="Izuno A."/>
            <person name="Isagi Y."/>
            <person name="Lee S.L."/>
            <person name="Shimizu K.K."/>
        </authorList>
    </citation>
    <scope>NUCLEOTIDE SEQUENCE [LARGE SCALE GENOMIC DNA]</scope>
    <source>
        <strain evidence="2">214</strain>
    </source>
</reference>
<protein>
    <submittedName>
        <fullName evidence="2">Uncharacterized protein</fullName>
    </submittedName>
</protein>
<dbReference type="EMBL" id="BPVZ01000167">
    <property type="protein sequence ID" value="GKV43279.1"/>
    <property type="molecule type" value="Genomic_DNA"/>
</dbReference>
<organism evidence="2 3">
    <name type="scientific">Rubroshorea leprosula</name>
    <dbReference type="NCBI Taxonomy" id="152421"/>
    <lineage>
        <taxon>Eukaryota</taxon>
        <taxon>Viridiplantae</taxon>
        <taxon>Streptophyta</taxon>
        <taxon>Embryophyta</taxon>
        <taxon>Tracheophyta</taxon>
        <taxon>Spermatophyta</taxon>
        <taxon>Magnoliopsida</taxon>
        <taxon>eudicotyledons</taxon>
        <taxon>Gunneridae</taxon>
        <taxon>Pentapetalae</taxon>
        <taxon>rosids</taxon>
        <taxon>malvids</taxon>
        <taxon>Malvales</taxon>
        <taxon>Dipterocarpaceae</taxon>
        <taxon>Rubroshorea</taxon>
    </lineage>
</organism>
<dbReference type="AlphaFoldDB" id="A0AAV5M0I1"/>
<keyword evidence="3" id="KW-1185">Reference proteome</keyword>
<evidence type="ECO:0000313" key="2">
    <source>
        <dbReference type="EMBL" id="GKV43279.1"/>
    </source>
</evidence>
<keyword evidence="1" id="KW-0812">Transmembrane</keyword>
<dbReference type="PANTHER" id="PTHR37199">
    <property type="entry name" value="TRANSMEMBRANE PROTEIN"/>
    <property type="match status" value="1"/>
</dbReference>
<comment type="caution">
    <text evidence="2">The sequence shown here is derived from an EMBL/GenBank/DDBJ whole genome shotgun (WGS) entry which is preliminary data.</text>
</comment>
<keyword evidence="1" id="KW-1133">Transmembrane helix</keyword>
<accession>A0AAV5M0I1</accession>
<feature type="transmembrane region" description="Helical" evidence="1">
    <location>
        <begin position="20"/>
        <end position="44"/>
    </location>
</feature>
<proteinExistence type="predicted"/>